<accession>A0A4R4EJL2</accession>
<gene>
    <name evidence="2" type="ORF">E0485_03295</name>
</gene>
<dbReference type="EMBL" id="SKFG01000002">
    <property type="protein sequence ID" value="TCZ79907.1"/>
    <property type="molecule type" value="Genomic_DNA"/>
</dbReference>
<evidence type="ECO:0000313" key="2">
    <source>
        <dbReference type="EMBL" id="TCZ79907.1"/>
    </source>
</evidence>
<organism evidence="2 3">
    <name type="scientific">Paenibacillus albiflavus</name>
    <dbReference type="NCBI Taxonomy" id="2545760"/>
    <lineage>
        <taxon>Bacteria</taxon>
        <taxon>Bacillati</taxon>
        <taxon>Bacillota</taxon>
        <taxon>Bacilli</taxon>
        <taxon>Bacillales</taxon>
        <taxon>Paenibacillaceae</taxon>
        <taxon>Paenibacillus</taxon>
    </lineage>
</organism>
<evidence type="ECO:0000313" key="3">
    <source>
        <dbReference type="Proteomes" id="UP000295418"/>
    </source>
</evidence>
<dbReference type="SUPFAM" id="SSF144010">
    <property type="entry name" value="CofE-like"/>
    <property type="match status" value="1"/>
</dbReference>
<keyword evidence="2" id="KW-0436">Ligase</keyword>
<dbReference type="RefSeq" id="WP_132416552.1">
    <property type="nucleotide sequence ID" value="NZ_SKFG01000002.1"/>
</dbReference>
<comment type="caution">
    <text evidence="2">The sequence shown here is derived from an EMBL/GenBank/DDBJ whole genome shotgun (WGS) entry which is preliminary data.</text>
</comment>
<reference evidence="2 3" key="1">
    <citation type="submission" date="2019-03" db="EMBL/GenBank/DDBJ databases">
        <authorList>
            <person name="Kim M.K.M."/>
        </authorList>
    </citation>
    <scope>NUCLEOTIDE SEQUENCE [LARGE SCALE GENOMIC DNA]</scope>
    <source>
        <strain evidence="2 3">18JY21-1</strain>
    </source>
</reference>
<protein>
    <submittedName>
        <fullName evidence="2">F420-0--gamma-glutamyl ligase</fullName>
    </submittedName>
</protein>
<dbReference type="InterPro" id="IPR002847">
    <property type="entry name" value="F420-0_gamma-glut_ligase-dom"/>
</dbReference>
<dbReference type="OrthoDB" id="950at2"/>
<dbReference type="Proteomes" id="UP000295418">
    <property type="component" value="Unassembled WGS sequence"/>
</dbReference>
<sequence length="397" mass="43858">MERVVGTVVRGLRCPIINQGDHIEEIVVDSVLKASAIEGIQIQDKDIVTVTESIVARAQGNYATIDHIAQDVRSKFGEDTIGVIFPILSRNRFAICLRGIAKGAKKKIVLMLSYPSDEVGNHLVNVDELDDKGVNPWTDVLSEQQFRDCFGYKKHTFTGVDYIDYYKSLIEEYGVECEVIFSNNPKTILEYTPNVLTCDIHTRFRTKKILKANGGNKIYSLDNILSESVDGSGFNEAYGLLGSNKSTETSVKLFPRNCQPIVDNIQQMLKDKTGKNVEVMIYGDGAFKDPVGKIWELADPVVSPAFTSGLVGTPNEVKLKYLADNNFADLRGEELQQAIAQYINNKESDLVGAMEAQGTTPRKLTDLIGSLSDLTSGSGDKGTPIVFIQGYFDNYTK</sequence>
<dbReference type="AlphaFoldDB" id="A0A4R4EJL2"/>
<proteinExistence type="predicted"/>
<dbReference type="GO" id="GO:0016874">
    <property type="term" value="F:ligase activity"/>
    <property type="evidence" value="ECO:0007669"/>
    <property type="project" value="UniProtKB-KW"/>
</dbReference>
<dbReference type="Pfam" id="PF01996">
    <property type="entry name" value="F420_ligase"/>
    <property type="match status" value="1"/>
</dbReference>
<evidence type="ECO:0000259" key="1">
    <source>
        <dbReference type="Pfam" id="PF01996"/>
    </source>
</evidence>
<keyword evidence="3" id="KW-1185">Reference proteome</keyword>
<feature type="domain" description="Coenzyme F420:L-glutamate ligase-like" evidence="1">
    <location>
        <begin position="11"/>
        <end position="390"/>
    </location>
</feature>
<name>A0A4R4EJL2_9BACL</name>
<dbReference type="Gene3D" id="3.30.1330.100">
    <property type="entry name" value="CofE-like"/>
    <property type="match status" value="1"/>
</dbReference>